<name>A0A917YR02_9ACTN</name>
<proteinExistence type="predicted"/>
<organism evidence="2 3">
    <name type="scientific">Nonomuraea cavernae</name>
    <dbReference type="NCBI Taxonomy" id="2045107"/>
    <lineage>
        <taxon>Bacteria</taxon>
        <taxon>Bacillati</taxon>
        <taxon>Actinomycetota</taxon>
        <taxon>Actinomycetes</taxon>
        <taxon>Streptosporangiales</taxon>
        <taxon>Streptosporangiaceae</taxon>
        <taxon>Nonomuraea</taxon>
    </lineage>
</organism>
<dbReference type="AlphaFoldDB" id="A0A917YR02"/>
<dbReference type="RefSeq" id="WP_225261873.1">
    <property type="nucleotide sequence ID" value="NZ_BMNH01000001.1"/>
</dbReference>
<sequence length="54" mass="5197">MGSAPGSGSWTVTVAKDDNGGGNDRPSGEASIQSGGGHNGTSVNGTAYVVCLKS</sequence>
<gene>
    <name evidence="2" type="ORF">GCM10012289_00230</name>
</gene>
<evidence type="ECO:0000313" key="2">
    <source>
        <dbReference type="EMBL" id="GGO60420.1"/>
    </source>
</evidence>
<reference evidence="2" key="1">
    <citation type="journal article" date="2014" name="Int. J. Syst. Evol. Microbiol.">
        <title>Complete genome sequence of Corynebacterium casei LMG S-19264T (=DSM 44701T), isolated from a smear-ripened cheese.</title>
        <authorList>
            <consortium name="US DOE Joint Genome Institute (JGI-PGF)"/>
            <person name="Walter F."/>
            <person name="Albersmeier A."/>
            <person name="Kalinowski J."/>
            <person name="Ruckert C."/>
        </authorList>
    </citation>
    <scope>NUCLEOTIDE SEQUENCE</scope>
    <source>
        <strain evidence="2">CGMCC 4.7368</strain>
    </source>
</reference>
<accession>A0A917YR02</accession>
<evidence type="ECO:0000256" key="1">
    <source>
        <dbReference type="SAM" id="MobiDB-lite"/>
    </source>
</evidence>
<dbReference type="EMBL" id="BMNH01000001">
    <property type="protein sequence ID" value="GGO60420.1"/>
    <property type="molecule type" value="Genomic_DNA"/>
</dbReference>
<feature type="region of interest" description="Disordered" evidence="1">
    <location>
        <begin position="1"/>
        <end position="45"/>
    </location>
</feature>
<dbReference type="Proteomes" id="UP000646523">
    <property type="component" value="Unassembled WGS sequence"/>
</dbReference>
<protein>
    <submittedName>
        <fullName evidence="2">Uncharacterized protein</fullName>
    </submittedName>
</protein>
<feature type="compositionally biased region" description="Polar residues" evidence="1">
    <location>
        <begin position="1"/>
        <end position="12"/>
    </location>
</feature>
<reference evidence="2" key="2">
    <citation type="submission" date="2020-09" db="EMBL/GenBank/DDBJ databases">
        <authorList>
            <person name="Sun Q."/>
            <person name="Zhou Y."/>
        </authorList>
    </citation>
    <scope>NUCLEOTIDE SEQUENCE</scope>
    <source>
        <strain evidence="2">CGMCC 4.7368</strain>
    </source>
</reference>
<evidence type="ECO:0000313" key="3">
    <source>
        <dbReference type="Proteomes" id="UP000646523"/>
    </source>
</evidence>
<comment type="caution">
    <text evidence="2">The sequence shown here is derived from an EMBL/GenBank/DDBJ whole genome shotgun (WGS) entry which is preliminary data.</text>
</comment>
<keyword evidence="3" id="KW-1185">Reference proteome</keyword>